<name>A0ABW3RDQ4_9FLAO</name>
<organism evidence="9 10">
    <name type="scientific">Hwangdonia seohaensis</name>
    <dbReference type="NCBI Taxonomy" id="1240727"/>
    <lineage>
        <taxon>Bacteria</taxon>
        <taxon>Pseudomonadati</taxon>
        <taxon>Bacteroidota</taxon>
        <taxon>Flavobacteriia</taxon>
        <taxon>Flavobacteriales</taxon>
        <taxon>Flavobacteriaceae</taxon>
        <taxon>Hwangdonia</taxon>
    </lineage>
</organism>
<feature type="domain" description="Alpha-L-fucosidase C-terminal" evidence="8">
    <location>
        <begin position="400"/>
        <end position="476"/>
    </location>
</feature>
<dbReference type="EMBL" id="JBHTLJ010000003">
    <property type="protein sequence ID" value="MFD1163194.1"/>
    <property type="molecule type" value="Genomic_DNA"/>
</dbReference>
<comment type="caution">
    <text evidence="9">The sequence shown here is derived from an EMBL/GenBank/DDBJ whole genome shotgun (WGS) entry which is preliminary data.</text>
</comment>
<dbReference type="InterPro" id="IPR000933">
    <property type="entry name" value="Glyco_hydro_29"/>
</dbReference>
<dbReference type="InterPro" id="IPR017853">
    <property type="entry name" value="GH"/>
</dbReference>
<dbReference type="PANTHER" id="PTHR10030:SF37">
    <property type="entry name" value="ALPHA-L-FUCOSIDASE-RELATED"/>
    <property type="match status" value="1"/>
</dbReference>
<keyword evidence="6" id="KW-0326">Glycosidase</keyword>
<evidence type="ECO:0000256" key="3">
    <source>
        <dbReference type="ARBA" id="ARBA00012662"/>
    </source>
</evidence>
<dbReference type="RefSeq" id="WP_311940395.1">
    <property type="nucleotide sequence ID" value="NZ_JAVSCK010000003.1"/>
</dbReference>
<dbReference type="EC" id="3.2.1.51" evidence="3"/>
<dbReference type="SMART" id="SM00812">
    <property type="entry name" value="Alpha_L_fucos"/>
    <property type="match status" value="1"/>
</dbReference>
<protein>
    <recommendedName>
        <fullName evidence="3">alpha-L-fucosidase</fullName>
        <ecNumber evidence="3">3.2.1.51</ecNumber>
    </recommendedName>
</protein>
<proteinExistence type="inferred from homology"/>
<feature type="domain" description="Glycoside hydrolase family 29 N-terminal" evidence="7">
    <location>
        <begin position="7"/>
        <end position="351"/>
    </location>
</feature>
<dbReference type="InterPro" id="IPR031919">
    <property type="entry name" value="Fucosidase_C"/>
</dbReference>
<dbReference type="InterPro" id="IPR016286">
    <property type="entry name" value="FUC_metazoa-typ"/>
</dbReference>
<evidence type="ECO:0000259" key="8">
    <source>
        <dbReference type="Pfam" id="PF16757"/>
    </source>
</evidence>
<dbReference type="InterPro" id="IPR057739">
    <property type="entry name" value="Glyco_hydro_29_N"/>
</dbReference>
<dbReference type="Pfam" id="PF01120">
    <property type="entry name" value="Alpha_L_fucos"/>
    <property type="match status" value="1"/>
</dbReference>
<evidence type="ECO:0000259" key="7">
    <source>
        <dbReference type="Pfam" id="PF01120"/>
    </source>
</evidence>
<dbReference type="Gene3D" id="3.20.20.80">
    <property type="entry name" value="Glycosidases"/>
    <property type="match status" value="1"/>
</dbReference>
<keyword evidence="4" id="KW-0732">Signal</keyword>
<dbReference type="PIRSF" id="PIRSF001092">
    <property type="entry name" value="Alpha-L-fucosidase"/>
    <property type="match status" value="1"/>
</dbReference>
<comment type="similarity">
    <text evidence="2">Belongs to the glycosyl hydrolase 29 family.</text>
</comment>
<dbReference type="Proteomes" id="UP001597163">
    <property type="component" value="Unassembled WGS sequence"/>
</dbReference>
<evidence type="ECO:0000256" key="2">
    <source>
        <dbReference type="ARBA" id="ARBA00007951"/>
    </source>
</evidence>
<sequence>MLFQFVAAQEKYEPNWESIDTRPVAPWFEDAKFGIFIHWGPYSVPAWSPKGTYAEWYQYWMQNKTLSGNGKFTGKEVYNHHVETYGADFSYYDFGKMFTAKSYNADKWAKLFEDAGAKYMIITSKHHDGFTLWPSETANKSWGFNWNAKDLGAKRDLLKELELAVKKTDVKFGTYYSFLEWFNPIYIKDKEKFAVEHAKPQFQELVENYKPDLIWSDGDWGMSPEQWRSPQLLTWLFNESSIGDSVVINDRWGDGTRFNHAGYYTSEYGSELDGSKPWEECRGLGFSFGYNKNEDAWDYASERTLIYLLLNVVSHGGNLLLDIGPDADGNIPPIMQDRLLAMGEWLNVNGDAIYGTRKWKHASQWSEKGIKNWKPEGVHYMPNNVIIKQTIDPEPGYAVREIFFTKKGEDVFAIVPKWPKDTLEIRDIKVSKNTEITLVGTDIKIDFEQKGKDIILNIPCLSPEELPCKYAYAFKISQ</sequence>
<reference evidence="10" key="1">
    <citation type="journal article" date="2019" name="Int. J. Syst. Evol. Microbiol.">
        <title>The Global Catalogue of Microorganisms (GCM) 10K type strain sequencing project: providing services to taxonomists for standard genome sequencing and annotation.</title>
        <authorList>
            <consortium name="The Broad Institute Genomics Platform"/>
            <consortium name="The Broad Institute Genome Sequencing Center for Infectious Disease"/>
            <person name="Wu L."/>
            <person name="Ma J."/>
        </authorList>
    </citation>
    <scope>NUCLEOTIDE SEQUENCE [LARGE SCALE GENOMIC DNA]</scope>
    <source>
        <strain evidence="10">CCUG 63246</strain>
    </source>
</reference>
<evidence type="ECO:0000256" key="5">
    <source>
        <dbReference type="ARBA" id="ARBA00022801"/>
    </source>
</evidence>
<dbReference type="InterPro" id="IPR013780">
    <property type="entry name" value="Glyco_hydro_b"/>
</dbReference>
<dbReference type="PRINTS" id="PR00741">
    <property type="entry name" value="GLHYDRLASE29"/>
</dbReference>
<dbReference type="SUPFAM" id="SSF51445">
    <property type="entry name" value="(Trans)glycosidases"/>
    <property type="match status" value="1"/>
</dbReference>
<comment type="function">
    <text evidence="1">Alpha-L-fucosidase is responsible for hydrolyzing the alpha-1,6-linked fucose joined to the reducing-end N-acetylglucosamine of the carbohydrate moieties of glycoproteins.</text>
</comment>
<evidence type="ECO:0000313" key="9">
    <source>
        <dbReference type="EMBL" id="MFD1163194.1"/>
    </source>
</evidence>
<evidence type="ECO:0000256" key="1">
    <source>
        <dbReference type="ARBA" id="ARBA00004071"/>
    </source>
</evidence>
<evidence type="ECO:0000313" key="10">
    <source>
        <dbReference type="Proteomes" id="UP001597163"/>
    </source>
</evidence>
<keyword evidence="5" id="KW-0378">Hydrolase</keyword>
<dbReference type="Pfam" id="PF16757">
    <property type="entry name" value="Fucosidase_C"/>
    <property type="match status" value="1"/>
</dbReference>
<evidence type="ECO:0000256" key="4">
    <source>
        <dbReference type="ARBA" id="ARBA00022729"/>
    </source>
</evidence>
<dbReference type="PANTHER" id="PTHR10030">
    <property type="entry name" value="ALPHA-L-FUCOSIDASE"/>
    <property type="match status" value="1"/>
</dbReference>
<evidence type="ECO:0000256" key="6">
    <source>
        <dbReference type="ARBA" id="ARBA00023295"/>
    </source>
</evidence>
<gene>
    <name evidence="9" type="ORF">ACFQ2E_12240</name>
</gene>
<accession>A0ABW3RDQ4</accession>
<keyword evidence="10" id="KW-1185">Reference proteome</keyword>
<dbReference type="Gene3D" id="2.60.40.1180">
    <property type="entry name" value="Golgi alpha-mannosidase II"/>
    <property type="match status" value="1"/>
</dbReference>